<dbReference type="Proteomes" id="UP001500456">
    <property type="component" value="Unassembled WGS sequence"/>
</dbReference>
<dbReference type="InterPro" id="IPR017520">
    <property type="entry name" value="CHP03086"/>
</dbReference>
<proteinExistence type="predicted"/>
<evidence type="ECO:0000313" key="2">
    <source>
        <dbReference type="EMBL" id="GAA4001860.1"/>
    </source>
</evidence>
<dbReference type="Gene3D" id="1.20.120.450">
    <property type="entry name" value="dinb family like domain"/>
    <property type="match status" value="1"/>
</dbReference>
<comment type="caution">
    <text evidence="2">The sequence shown here is derived from an EMBL/GenBank/DDBJ whole genome shotgun (WGS) entry which is preliminary data.</text>
</comment>
<accession>A0ABP7RTJ7</accession>
<keyword evidence="3" id="KW-1185">Reference proteome</keyword>
<dbReference type="SUPFAM" id="SSF109854">
    <property type="entry name" value="DinB/YfiT-like putative metalloenzymes"/>
    <property type="match status" value="1"/>
</dbReference>
<name>A0ABP7RTJ7_9ACTN</name>
<feature type="domain" description="Mycothiol-dependent maleylpyruvate isomerase metal-binding" evidence="1">
    <location>
        <begin position="3"/>
        <end position="125"/>
    </location>
</feature>
<dbReference type="InterPro" id="IPR017517">
    <property type="entry name" value="Maleyloyr_isom"/>
</dbReference>
<dbReference type="EMBL" id="BAAAZX010000013">
    <property type="protein sequence ID" value="GAA4001860.1"/>
    <property type="molecule type" value="Genomic_DNA"/>
</dbReference>
<sequence>MPQASAAAVDVVRGIGPDDLERPTPCAEWTVRTLVNHLIFWTAVRGHTAGLKQPPSDEVAEGHDFTAEPDWAEAYAVRSARTAAVWSDPRAWDGETGLTGGGRMPAPFVGGILLCDWLLHGWDLAVATGRKPGVDDELAAALYEDVSGRAEMARRYGAFGPEVPVPATAPLFDRALGLAGRDPGWQPGA</sequence>
<evidence type="ECO:0000313" key="3">
    <source>
        <dbReference type="Proteomes" id="UP001500456"/>
    </source>
</evidence>
<dbReference type="InterPro" id="IPR034660">
    <property type="entry name" value="DinB/YfiT-like"/>
</dbReference>
<gene>
    <name evidence="2" type="ORF">GCM10022232_45610</name>
</gene>
<reference evidence="3" key="1">
    <citation type="journal article" date="2019" name="Int. J. Syst. Evol. Microbiol.">
        <title>The Global Catalogue of Microorganisms (GCM) 10K type strain sequencing project: providing services to taxonomists for standard genome sequencing and annotation.</title>
        <authorList>
            <consortium name="The Broad Institute Genomics Platform"/>
            <consortium name="The Broad Institute Genome Sequencing Center for Infectious Disease"/>
            <person name="Wu L."/>
            <person name="Ma J."/>
        </authorList>
    </citation>
    <scope>NUCLEOTIDE SEQUENCE [LARGE SCALE GENOMIC DNA]</scope>
    <source>
        <strain evidence="3">JCM 16924</strain>
    </source>
</reference>
<dbReference type="InterPro" id="IPR024344">
    <property type="entry name" value="MDMPI_metal-binding"/>
</dbReference>
<dbReference type="NCBIfam" id="TIGR03086">
    <property type="entry name" value="TIGR03086 family metal-binding protein"/>
    <property type="match status" value="1"/>
</dbReference>
<dbReference type="Pfam" id="PF11716">
    <property type="entry name" value="MDMPI_N"/>
    <property type="match status" value="1"/>
</dbReference>
<organism evidence="2 3">
    <name type="scientific">Streptomyces plumbiresistens</name>
    <dbReference type="NCBI Taxonomy" id="511811"/>
    <lineage>
        <taxon>Bacteria</taxon>
        <taxon>Bacillati</taxon>
        <taxon>Actinomycetota</taxon>
        <taxon>Actinomycetes</taxon>
        <taxon>Kitasatosporales</taxon>
        <taxon>Streptomycetaceae</taxon>
        <taxon>Streptomyces</taxon>
    </lineage>
</organism>
<dbReference type="NCBIfam" id="TIGR03083">
    <property type="entry name" value="maleylpyruvate isomerase family mycothiol-dependent enzyme"/>
    <property type="match status" value="1"/>
</dbReference>
<protein>
    <submittedName>
        <fullName evidence="2">TIGR03086 family metal-binding protein</fullName>
    </submittedName>
</protein>
<evidence type="ECO:0000259" key="1">
    <source>
        <dbReference type="Pfam" id="PF11716"/>
    </source>
</evidence>